<evidence type="ECO:0000313" key="3">
    <source>
        <dbReference type="Proteomes" id="UP000054248"/>
    </source>
</evidence>
<dbReference type="OrthoDB" id="346907at2759"/>
<dbReference type="Proteomes" id="UP000054248">
    <property type="component" value="Unassembled WGS sequence"/>
</dbReference>
<dbReference type="InterPro" id="IPR008271">
    <property type="entry name" value="Ser/Thr_kinase_AS"/>
</dbReference>
<organism evidence="2 3">
    <name type="scientific">Tulasnella calospora MUT 4182</name>
    <dbReference type="NCBI Taxonomy" id="1051891"/>
    <lineage>
        <taxon>Eukaryota</taxon>
        <taxon>Fungi</taxon>
        <taxon>Dikarya</taxon>
        <taxon>Basidiomycota</taxon>
        <taxon>Agaricomycotina</taxon>
        <taxon>Agaricomycetes</taxon>
        <taxon>Cantharellales</taxon>
        <taxon>Tulasnellaceae</taxon>
        <taxon>Tulasnella</taxon>
    </lineage>
</organism>
<proteinExistence type="predicted"/>
<dbReference type="PROSITE" id="PS50011">
    <property type="entry name" value="PROTEIN_KINASE_DOM"/>
    <property type="match status" value="1"/>
</dbReference>
<feature type="non-terminal residue" evidence="2">
    <location>
        <position position="1"/>
    </location>
</feature>
<dbReference type="InterPro" id="IPR011009">
    <property type="entry name" value="Kinase-like_dom_sf"/>
</dbReference>
<dbReference type="GO" id="GO:0004674">
    <property type="term" value="F:protein serine/threonine kinase activity"/>
    <property type="evidence" value="ECO:0007669"/>
    <property type="project" value="TreeGrafter"/>
</dbReference>
<evidence type="ECO:0000259" key="1">
    <source>
        <dbReference type="PROSITE" id="PS50011"/>
    </source>
</evidence>
<keyword evidence="3" id="KW-1185">Reference proteome</keyword>
<dbReference type="PROSITE" id="PS00108">
    <property type="entry name" value="PROTEIN_KINASE_ST"/>
    <property type="match status" value="1"/>
</dbReference>
<protein>
    <recommendedName>
        <fullName evidence="1">Protein kinase domain-containing protein</fullName>
    </recommendedName>
</protein>
<dbReference type="PANTHER" id="PTHR44329">
    <property type="entry name" value="SERINE/THREONINE-PROTEIN KINASE TNNI3K-RELATED"/>
    <property type="match status" value="1"/>
</dbReference>
<dbReference type="Gene3D" id="1.10.510.10">
    <property type="entry name" value="Transferase(Phosphotransferase) domain 1"/>
    <property type="match status" value="1"/>
</dbReference>
<dbReference type="STRING" id="1051891.A0A0C3QNC0"/>
<dbReference type="SMART" id="SM00220">
    <property type="entry name" value="S_TKc"/>
    <property type="match status" value="1"/>
</dbReference>
<dbReference type="SUPFAM" id="SSF56112">
    <property type="entry name" value="Protein kinase-like (PK-like)"/>
    <property type="match status" value="1"/>
</dbReference>
<dbReference type="Pfam" id="PF00069">
    <property type="entry name" value="Pkinase"/>
    <property type="match status" value="1"/>
</dbReference>
<dbReference type="GO" id="GO:0005524">
    <property type="term" value="F:ATP binding"/>
    <property type="evidence" value="ECO:0007669"/>
    <property type="project" value="InterPro"/>
</dbReference>
<reference evidence="3" key="2">
    <citation type="submission" date="2015-01" db="EMBL/GenBank/DDBJ databases">
        <title>Evolutionary Origins and Diversification of the Mycorrhizal Mutualists.</title>
        <authorList>
            <consortium name="DOE Joint Genome Institute"/>
            <consortium name="Mycorrhizal Genomics Consortium"/>
            <person name="Kohler A."/>
            <person name="Kuo A."/>
            <person name="Nagy L.G."/>
            <person name="Floudas D."/>
            <person name="Copeland A."/>
            <person name="Barry K.W."/>
            <person name="Cichocki N."/>
            <person name="Veneault-Fourrey C."/>
            <person name="LaButti K."/>
            <person name="Lindquist E.A."/>
            <person name="Lipzen A."/>
            <person name="Lundell T."/>
            <person name="Morin E."/>
            <person name="Murat C."/>
            <person name="Riley R."/>
            <person name="Ohm R."/>
            <person name="Sun H."/>
            <person name="Tunlid A."/>
            <person name="Henrissat B."/>
            <person name="Grigoriev I.V."/>
            <person name="Hibbett D.S."/>
            <person name="Martin F."/>
        </authorList>
    </citation>
    <scope>NUCLEOTIDE SEQUENCE [LARGE SCALE GENOMIC DNA]</scope>
    <source>
        <strain evidence="3">MUT 4182</strain>
    </source>
</reference>
<dbReference type="PANTHER" id="PTHR44329:SF214">
    <property type="entry name" value="PROTEIN KINASE DOMAIN-CONTAINING PROTEIN"/>
    <property type="match status" value="1"/>
</dbReference>
<dbReference type="EMBL" id="KN822993">
    <property type="protein sequence ID" value="KIO28544.1"/>
    <property type="molecule type" value="Genomic_DNA"/>
</dbReference>
<dbReference type="PIRSF" id="PIRSF000654">
    <property type="entry name" value="Integrin-linked_kinase"/>
    <property type="match status" value="1"/>
</dbReference>
<evidence type="ECO:0000313" key="2">
    <source>
        <dbReference type="EMBL" id="KIO28544.1"/>
    </source>
</evidence>
<dbReference type="AlphaFoldDB" id="A0A0C3QNC0"/>
<gene>
    <name evidence="2" type="ORF">M407DRAFT_71643</name>
</gene>
<feature type="domain" description="Protein kinase" evidence="1">
    <location>
        <begin position="1"/>
        <end position="220"/>
    </location>
</feature>
<dbReference type="InterPro" id="IPR000719">
    <property type="entry name" value="Prot_kinase_dom"/>
</dbReference>
<name>A0A0C3QNC0_9AGAM</name>
<dbReference type="InterPro" id="IPR051681">
    <property type="entry name" value="Ser/Thr_Kinases-Pseudokinases"/>
</dbReference>
<sequence>QVVTWQYIRHRYVLPILGFLTVPNPCIIAPWCRFGNILQYLSVKKRANRLYLLAQIAEGLAYLHSRNPPFIHGDLKPDNILINDDEDPVLADFGLAQIARGVLGPGVTSGSVNGTPIWMAPELYEEDPKISAATDVYAFAFIIIQLYSEKLPFFDILPQGQVQLMLAVITGVRPKMEDYPVPPYLVDKTTEYEGLWPLLARWWDQDPDQRPTAEEIHRRLRAKLNRIET</sequence>
<reference evidence="2 3" key="1">
    <citation type="submission" date="2014-04" db="EMBL/GenBank/DDBJ databases">
        <authorList>
            <consortium name="DOE Joint Genome Institute"/>
            <person name="Kuo A."/>
            <person name="Girlanda M."/>
            <person name="Perotto S."/>
            <person name="Kohler A."/>
            <person name="Nagy L.G."/>
            <person name="Floudas D."/>
            <person name="Copeland A."/>
            <person name="Barry K.W."/>
            <person name="Cichocki N."/>
            <person name="Veneault-Fourrey C."/>
            <person name="LaButti K."/>
            <person name="Lindquist E.A."/>
            <person name="Lipzen A."/>
            <person name="Lundell T."/>
            <person name="Morin E."/>
            <person name="Murat C."/>
            <person name="Sun H."/>
            <person name="Tunlid A."/>
            <person name="Henrissat B."/>
            <person name="Grigoriev I.V."/>
            <person name="Hibbett D.S."/>
            <person name="Martin F."/>
            <person name="Nordberg H.P."/>
            <person name="Cantor M.N."/>
            <person name="Hua S.X."/>
        </authorList>
    </citation>
    <scope>NUCLEOTIDE SEQUENCE [LARGE SCALE GENOMIC DNA]</scope>
    <source>
        <strain evidence="2 3">MUT 4182</strain>
    </source>
</reference>
<accession>A0A0C3QNC0</accession>
<dbReference type="HOGENOM" id="CLU_000288_7_18_1"/>